<dbReference type="InterPro" id="IPR011075">
    <property type="entry name" value="TetR_C"/>
</dbReference>
<dbReference type="GO" id="GO:0003700">
    <property type="term" value="F:DNA-binding transcription factor activity"/>
    <property type="evidence" value="ECO:0007669"/>
    <property type="project" value="TreeGrafter"/>
</dbReference>
<feature type="domain" description="HTH tetR-type" evidence="5">
    <location>
        <begin position="14"/>
        <end position="74"/>
    </location>
</feature>
<evidence type="ECO:0000256" key="4">
    <source>
        <dbReference type="PROSITE-ProRule" id="PRU00335"/>
    </source>
</evidence>
<keyword evidence="1" id="KW-0805">Transcription regulation</keyword>
<dbReference type="AlphaFoldDB" id="A0A5B8L005"/>
<evidence type="ECO:0000256" key="2">
    <source>
        <dbReference type="ARBA" id="ARBA00023125"/>
    </source>
</evidence>
<evidence type="ECO:0000256" key="1">
    <source>
        <dbReference type="ARBA" id="ARBA00023015"/>
    </source>
</evidence>
<dbReference type="GO" id="GO:0000976">
    <property type="term" value="F:transcription cis-regulatory region binding"/>
    <property type="evidence" value="ECO:0007669"/>
    <property type="project" value="TreeGrafter"/>
</dbReference>
<name>A0A5B8L005_9HYPH</name>
<dbReference type="Gene3D" id="1.10.10.60">
    <property type="entry name" value="Homeodomain-like"/>
    <property type="match status" value="1"/>
</dbReference>
<evidence type="ECO:0000313" key="7">
    <source>
        <dbReference type="Proteomes" id="UP000321389"/>
    </source>
</evidence>
<dbReference type="InterPro" id="IPR009057">
    <property type="entry name" value="Homeodomain-like_sf"/>
</dbReference>
<dbReference type="InterPro" id="IPR050109">
    <property type="entry name" value="HTH-type_TetR-like_transc_reg"/>
</dbReference>
<dbReference type="PROSITE" id="PS50977">
    <property type="entry name" value="HTH_TETR_2"/>
    <property type="match status" value="1"/>
</dbReference>
<keyword evidence="7" id="KW-1185">Reference proteome</keyword>
<dbReference type="PANTHER" id="PTHR30055">
    <property type="entry name" value="HTH-TYPE TRANSCRIPTIONAL REGULATOR RUTR"/>
    <property type="match status" value="1"/>
</dbReference>
<dbReference type="EMBL" id="CP042301">
    <property type="protein sequence ID" value="QDZ01176.1"/>
    <property type="molecule type" value="Genomic_DNA"/>
</dbReference>
<keyword evidence="3" id="KW-0804">Transcription</keyword>
<dbReference type="OrthoDB" id="9796019at2"/>
<dbReference type="InterPro" id="IPR001647">
    <property type="entry name" value="HTH_TetR"/>
</dbReference>
<dbReference type="Proteomes" id="UP000321389">
    <property type="component" value="Chromosome"/>
</dbReference>
<dbReference type="InterPro" id="IPR036271">
    <property type="entry name" value="Tet_transcr_reg_TetR-rel_C_sf"/>
</dbReference>
<dbReference type="Pfam" id="PF16859">
    <property type="entry name" value="TetR_C_11"/>
    <property type="match status" value="1"/>
</dbReference>
<dbReference type="SUPFAM" id="SSF46689">
    <property type="entry name" value="Homeodomain-like"/>
    <property type="match status" value="1"/>
</dbReference>
<keyword evidence="2 4" id="KW-0238">DNA-binding</keyword>
<dbReference type="KEGG" id="niy:FQ775_12750"/>
<dbReference type="Pfam" id="PF00440">
    <property type="entry name" value="TetR_N"/>
    <property type="match status" value="1"/>
</dbReference>
<dbReference type="Gene3D" id="1.10.357.10">
    <property type="entry name" value="Tetracycline Repressor, domain 2"/>
    <property type="match status" value="1"/>
</dbReference>
<evidence type="ECO:0000259" key="5">
    <source>
        <dbReference type="PROSITE" id="PS50977"/>
    </source>
</evidence>
<proteinExistence type="predicted"/>
<evidence type="ECO:0000313" key="6">
    <source>
        <dbReference type="EMBL" id="QDZ01176.1"/>
    </source>
</evidence>
<dbReference type="SUPFAM" id="SSF48498">
    <property type="entry name" value="Tetracyclin repressor-like, C-terminal domain"/>
    <property type="match status" value="1"/>
</dbReference>
<reference evidence="6" key="1">
    <citation type="submission" date="2020-04" db="EMBL/GenBank/DDBJ databases">
        <title>Nitratireductor sp. nov. isolated from mangrove soil.</title>
        <authorList>
            <person name="Ye Y."/>
        </authorList>
    </citation>
    <scope>NUCLEOTIDE SEQUENCE</scope>
    <source>
        <strain evidence="6">SY7</strain>
    </source>
</reference>
<sequence>MIVKAASRGRKRSSSATHAVCAAALLLARQLGPNRVTIEGIAAEAGVAKTTIYRRWPNAAAVVMDAFLAEIEPLIAYRRGHSVAETLRNALTDFARALDPGRRDLLRHMIGAAQSDPDLARAFWDNWIRPRREEGLAAIEAGGLSRDEGALLLDLVFGAFYYRLLIPYAEIDDPWIDALVRKVCP</sequence>
<accession>A0A5B8L005</accession>
<feature type="DNA-binding region" description="H-T-H motif" evidence="4">
    <location>
        <begin position="37"/>
        <end position="56"/>
    </location>
</feature>
<dbReference type="PANTHER" id="PTHR30055:SF148">
    <property type="entry name" value="TETR-FAMILY TRANSCRIPTIONAL REGULATOR"/>
    <property type="match status" value="1"/>
</dbReference>
<evidence type="ECO:0000256" key="3">
    <source>
        <dbReference type="ARBA" id="ARBA00023163"/>
    </source>
</evidence>
<organism evidence="6 7">
    <name type="scientific">Nitratireductor mangrovi</name>
    <dbReference type="NCBI Taxonomy" id="2599600"/>
    <lineage>
        <taxon>Bacteria</taxon>
        <taxon>Pseudomonadati</taxon>
        <taxon>Pseudomonadota</taxon>
        <taxon>Alphaproteobacteria</taxon>
        <taxon>Hyphomicrobiales</taxon>
        <taxon>Phyllobacteriaceae</taxon>
        <taxon>Nitratireductor</taxon>
    </lineage>
</organism>
<gene>
    <name evidence="6" type="ORF">FQ775_12750</name>
</gene>
<protein>
    <submittedName>
        <fullName evidence="6">TetR/AcrR family transcriptional regulator</fullName>
    </submittedName>
</protein>